<keyword evidence="3" id="KW-1185">Reference proteome</keyword>
<evidence type="ECO:0000256" key="1">
    <source>
        <dbReference type="SAM" id="Phobius"/>
    </source>
</evidence>
<dbReference type="AlphaFoldDB" id="G5K691"/>
<gene>
    <name evidence="2" type="ORF">STRIC_0578</name>
</gene>
<name>G5K691_9STRE</name>
<keyword evidence="1" id="KW-0472">Membrane</keyword>
<evidence type="ECO:0008006" key="4">
    <source>
        <dbReference type="Google" id="ProtNLM"/>
    </source>
</evidence>
<feature type="transmembrane region" description="Helical" evidence="1">
    <location>
        <begin position="32"/>
        <end position="52"/>
    </location>
</feature>
<proteinExistence type="predicted"/>
<organism evidence="2 3">
    <name type="scientific">Streptococcus ictaluri 707-05</name>
    <dbReference type="NCBI Taxonomy" id="764299"/>
    <lineage>
        <taxon>Bacteria</taxon>
        <taxon>Bacillati</taxon>
        <taxon>Bacillota</taxon>
        <taxon>Bacilli</taxon>
        <taxon>Lactobacillales</taxon>
        <taxon>Streptococcaceae</taxon>
        <taxon>Streptococcus</taxon>
    </lineage>
</organism>
<comment type="caution">
    <text evidence="2">The sequence shown here is derived from an EMBL/GenBank/DDBJ whole genome shotgun (WGS) entry which is preliminary data.</text>
</comment>
<evidence type="ECO:0000313" key="3">
    <source>
        <dbReference type="Proteomes" id="UP000003330"/>
    </source>
</evidence>
<keyword evidence="1" id="KW-0812">Transmembrane</keyword>
<protein>
    <recommendedName>
        <fullName evidence="4">C4-dicarboxylate transporter/malic acid transport domain protein</fullName>
    </recommendedName>
</protein>
<accession>G5K691</accession>
<keyword evidence="1" id="KW-1133">Transmembrane helix</keyword>
<reference evidence="2 3" key="1">
    <citation type="journal article" date="2014" name="Int. J. Syst. Evol. Microbiol.">
        <title>Phylogenomics and the dynamic genome evolution of the genus Streptococcus.</title>
        <authorList>
            <consortium name="The Broad Institute Genome Sequencing Platform"/>
            <person name="Richards V.P."/>
            <person name="Palmer S.R."/>
            <person name="Pavinski Bitar P.D."/>
            <person name="Qin X."/>
            <person name="Weinstock G.M."/>
            <person name="Highlander S.K."/>
            <person name="Town C.D."/>
            <person name="Burne R.A."/>
            <person name="Stanhope M.J."/>
        </authorList>
    </citation>
    <scope>NUCLEOTIDE SEQUENCE [LARGE SCALE GENOMIC DNA]</scope>
    <source>
        <strain evidence="2 3">707-05</strain>
    </source>
</reference>
<sequence length="88" mass="9959">MKRSQTPPLVMSGLVLGTLSLGNFLRPYFQPLGLLFVLIAFLLYLLLLKGMLRAPKKVMTDLQNPLIASVFASVFPTFLWQECSFRHC</sequence>
<dbReference type="STRING" id="764299.STRIC_0578"/>
<dbReference type="EMBL" id="AEUX02000008">
    <property type="protein sequence ID" value="EHI68581.1"/>
    <property type="molecule type" value="Genomic_DNA"/>
</dbReference>
<evidence type="ECO:0000313" key="2">
    <source>
        <dbReference type="EMBL" id="EHI68581.1"/>
    </source>
</evidence>
<dbReference type="eggNOG" id="COG1275">
    <property type="taxonomic scope" value="Bacteria"/>
</dbReference>
<dbReference type="Proteomes" id="UP000003330">
    <property type="component" value="Unassembled WGS sequence"/>
</dbReference>